<reference evidence="2 3" key="1">
    <citation type="submission" date="2017-06" db="EMBL/GenBank/DDBJ databases">
        <title>Complete genome of Francisella halioticida.</title>
        <authorList>
            <person name="Sjodin A."/>
        </authorList>
    </citation>
    <scope>NUCLEOTIDE SEQUENCE [LARGE SCALE GENOMIC DNA]</scope>
    <source>
        <strain evidence="2 3">DSM 23729</strain>
    </source>
</reference>
<gene>
    <name evidence="2" type="ORF">CDV26_02845</name>
</gene>
<feature type="domain" description="DUF4124" evidence="1">
    <location>
        <begin position="12"/>
        <end position="46"/>
    </location>
</feature>
<name>A0ABM6LY69_9GAMM</name>
<evidence type="ECO:0000313" key="3">
    <source>
        <dbReference type="Proteomes" id="UP000249910"/>
    </source>
</evidence>
<proteinExistence type="predicted"/>
<sequence length="202" mass="22224">MYCTSVFAENGISQVYSWRSETGNVVFSETKPSDDVDYKVIEVGKPTIINPRGKQGISNATTKTVNINQSDVQRLSNSALAEKNMQTLGNDNQNSDLEVKIISPKQDANIFNKEEHIPVVTVPEIPQDDKPIFVVNGSTIPAKYESGQWQIPRPTPGQVKLSIAGQTSSGMNIRSVNETTFFIKNGWYAQSVNTGIIKSKSN</sequence>
<dbReference type="Pfam" id="PF13511">
    <property type="entry name" value="DUF4124"/>
    <property type="match status" value="1"/>
</dbReference>
<organism evidence="2 3">
    <name type="scientific">Francisella halioticida</name>
    <dbReference type="NCBI Taxonomy" id="549298"/>
    <lineage>
        <taxon>Bacteria</taxon>
        <taxon>Pseudomonadati</taxon>
        <taxon>Pseudomonadota</taxon>
        <taxon>Gammaproteobacteria</taxon>
        <taxon>Thiotrichales</taxon>
        <taxon>Francisellaceae</taxon>
        <taxon>Francisella</taxon>
    </lineage>
</organism>
<dbReference type="InterPro" id="IPR025392">
    <property type="entry name" value="DUF4124"/>
</dbReference>
<evidence type="ECO:0000313" key="2">
    <source>
        <dbReference type="EMBL" id="ASG67474.1"/>
    </source>
</evidence>
<keyword evidence="3" id="KW-1185">Reference proteome</keyword>
<evidence type="ECO:0000259" key="1">
    <source>
        <dbReference type="Pfam" id="PF13511"/>
    </source>
</evidence>
<accession>A0ABM6LY69</accession>
<dbReference type="Proteomes" id="UP000249910">
    <property type="component" value="Chromosome"/>
</dbReference>
<protein>
    <submittedName>
        <fullName evidence="2">DUF4124 domain-containing protein</fullName>
    </submittedName>
</protein>
<dbReference type="EMBL" id="CP022132">
    <property type="protein sequence ID" value="ASG67474.1"/>
    <property type="molecule type" value="Genomic_DNA"/>
</dbReference>